<organism evidence="2 3">
    <name type="scientific">Candidatus Roizmanbacteria bacterium CG_4_10_14_0_2_um_filter_39_13</name>
    <dbReference type="NCBI Taxonomy" id="1974825"/>
    <lineage>
        <taxon>Bacteria</taxon>
        <taxon>Candidatus Roizmaniibacteriota</taxon>
    </lineage>
</organism>
<dbReference type="EMBL" id="PFOB01000057">
    <property type="protein sequence ID" value="PIZ62372.1"/>
    <property type="molecule type" value="Genomic_DNA"/>
</dbReference>
<comment type="caution">
    <text evidence="2">The sequence shown here is derived from an EMBL/GenBank/DDBJ whole genome shotgun (WGS) entry which is preliminary data.</text>
</comment>
<dbReference type="GO" id="GO:0008168">
    <property type="term" value="F:methyltransferase activity"/>
    <property type="evidence" value="ECO:0007669"/>
    <property type="project" value="UniProtKB-KW"/>
</dbReference>
<dbReference type="InterPro" id="IPR029063">
    <property type="entry name" value="SAM-dependent_MTases_sf"/>
</dbReference>
<keyword evidence="2" id="KW-0808">Transferase</keyword>
<evidence type="ECO:0000313" key="2">
    <source>
        <dbReference type="EMBL" id="PIZ62372.1"/>
    </source>
</evidence>
<dbReference type="GO" id="GO:0032259">
    <property type="term" value="P:methylation"/>
    <property type="evidence" value="ECO:0007669"/>
    <property type="project" value="UniProtKB-KW"/>
</dbReference>
<name>A0A2M7TXL3_9BACT</name>
<feature type="domain" description="Methyltransferase type 11" evidence="1">
    <location>
        <begin position="52"/>
        <end position="146"/>
    </location>
</feature>
<keyword evidence="2" id="KW-0489">Methyltransferase</keyword>
<dbReference type="CDD" id="cd02440">
    <property type="entry name" value="AdoMet_MTases"/>
    <property type="match status" value="1"/>
</dbReference>
<dbReference type="AlphaFoldDB" id="A0A2M7TXL3"/>
<protein>
    <submittedName>
        <fullName evidence="2">SAM-dependent methyltransferase</fullName>
    </submittedName>
</protein>
<dbReference type="Proteomes" id="UP000228503">
    <property type="component" value="Unassembled WGS sequence"/>
</dbReference>
<dbReference type="PANTHER" id="PTHR43861">
    <property type="entry name" value="TRANS-ACONITATE 2-METHYLTRANSFERASE-RELATED"/>
    <property type="match status" value="1"/>
</dbReference>
<gene>
    <name evidence="2" type="ORF">COY16_04525</name>
</gene>
<dbReference type="InterPro" id="IPR013216">
    <property type="entry name" value="Methyltransf_11"/>
</dbReference>
<sequence>MKISNQDVIQSWSQITNKEIDAFGDDGDFFRQHLLNPALLKLLGNVSGKTILDAGCGTGYLSRILAIKGAKMTGVEPSDVLFKYAVTQEQNEPLGINYVQEDLSEFNSEQKFDAVVSNMVFMDIPEYEKAIQNCIASLKSKGTCIFSISHPCFEDVGGEWENNKQLVVKEYFKEYEVQRNHGYSFHRPLSTYLNFVIESGCEIIRMIEPQLSERIAKENAQGQRDVHVPSFIIIHAIKK</sequence>
<dbReference type="Pfam" id="PF08241">
    <property type="entry name" value="Methyltransf_11"/>
    <property type="match status" value="1"/>
</dbReference>
<dbReference type="SUPFAM" id="SSF53335">
    <property type="entry name" value="S-adenosyl-L-methionine-dependent methyltransferases"/>
    <property type="match status" value="1"/>
</dbReference>
<reference evidence="3" key="1">
    <citation type="submission" date="2017-09" db="EMBL/GenBank/DDBJ databases">
        <title>Depth-based differentiation of microbial function through sediment-hosted aquifers and enrichment of novel symbionts in the deep terrestrial subsurface.</title>
        <authorList>
            <person name="Probst A.J."/>
            <person name="Ladd B."/>
            <person name="Jarett J.K."/>
            <person name="Geller-Mcgrath D.E."/>
            <person name="Sieber C.M.K."/>
            <person name="Emerson J.B."/>
            <person name="Anantharaman K."/>
            <person name="Thomas B.C."/>
            <person name="Malmstrom R."/>
            <person name="Stieglmeier M."/>
            <person name="Klingl A."/>
            <person name="Woyke T."/>
            <person name="Ryan C.M."/>
            <person name="Banfield J.F."/>
        </authorList>
    </citation>
    <scope>NUCLEOTIDE SEQUENCE [LARGE SCALE GENOMIC DNA]</scope>
</reference>
<accession>A0A2M7TXL3</accession>
<dbReference type="Gene3D" id="3.40.50.150">
    <property type="entry name" value="Vaccinia Virus protein VP39"/>
    <property type="match status" value="1"/>
</dbReference>
<evidence type="ECO:0000313" key="3">
    <source>
        <dbReference type="Proteomes" id="UP000228503"/>
    </source>
</evidence>
<evidence type="ECO:0000259" key="1">
    <source>
        <dbReference type="Pfam" id="PF08241"/>
    </source>
</evidence>
<proteinExistence type="predicted"/>